<organism evidence="1">
    <name type="scientific">Rhizophagus irregularis (strain DAOM 181602 / DAOM 197198 / MUCL 43194)</name>
    <name type="common">Arbuscular mycorrhizal fungus</name>
    <name type="synonym">Glomus intraradices</name>
    <dbReference type="NCBI Taxonomy" id="747089"/>
    <lineage>
        <taxon>Eukaryota</taxon>
        <taxon>Fungi</taxon>
        <taxon>Fungi incertae sedis</taxon>
        <taxon>Mucoromycota</taxon>
        <taxon>Glomeromycotina</taxon>
        <taxon>Glomeromycetes</taxon>
        <taxon>Glomerales</taxon>
        <taxon>Glomeraceae</taxon>
        <taxon>Rhizophagus</taxon>
    </lineage>
</organism>
<dbReference type="AlphaFoldDB" id="U9TPG8"/>
<dbReference type="VEuPathDB" id="FungiDB:RhiirFUN_015592"/>
<protein>
    <submittedName>
        <fullName evidence="1">Uncharacterized protein</fullName>
    </submittedName>
</protein>
<reference evidence="1" key="1">
    <citation type="submission" date="2013-07" db="EMBL/GenBank/DDBJ databases">
        <title>The genome of an arbuscular mycorrhizal fungus provides insights into the evolution of the oldest plant symbiosis.</title>
        <authorList>
            <consortium name="DOE Joint Genome Institute"/>
            <person name="Tisserant E."/>
            <person name="Malbreil M."/>
            <person name="Kuo A."/>
            <person name="Kohler A."/>
            <person name="Symeonidi A."/>
            <person name="Balestrini R."/>
            <person name="Charron P."/>
            <person name="Duensing N."/>
            <person name="Frei-dit-Frey N."/>
            <person name="Gianinazzi-Pearson V."/>
            <person name="Gilbert B."/>
            <person name="Handa Y."/>
            <person name="Hijri M."/>
            <person name="Kaul R."/>
            <person name="Kawaguchi M."/>
            <person name="Krajinski F."/>
            <person name="Lammers P."/>
            <person name="Lapierre D."/>
            <person name="Masclaux F.G."/>
            <person name="Murat C."/>
            <person name="Morin E."/>
            <person name="Ndikumana S."/>
            <person name="Pagni M."/>
            <person name="Petitpierre D."/>
            <person name="Requena N."/>
            <person name="Rosikiewicz P."/>
            <person name="Riley R."/>
            <person name="Saito K."/>
            <person name="San Clemente H."/>
            <person name="Shapiro H."/>
            <person name="van Tuinen D."/>
            <person name="Becard G."/>
            <person name="Bonfante P."/>
            <person name="Paszkowski U."/>
            <person name="Shachar-Hill Y."/>
            <person name="Young J.P."/>
            <person name="Sanders I.R."/>
            <person name="Henrissat B."/>
            <person name="Rensing S.A."/>
            <person name="Grigoriev I.V."/>
            <person name="Corradi N."/>
            <person name="Roux C."/>
            <person name="Martin F."/>
        </authorList>
    </citation>
    <scope>NUCLEOTIDE SEQUENCE</scope>
    <source>
        <strain evidence="1">DAOM 197198</strain>
    </source>
</reference>
<dbReference type="HOGENOM" id="CLU_973683_0_0_1"/>
<proteinExistence type="predicted"/>
<sequence>MLEEKSNKYNNYAVCQECVRGLDREEAMKQRFTNTKRACAKHLENCPYWAERHSSEETQAIIQKAMEYDNDFDEGKTEVLTPLSSTSTPSQGSSNLNNFFYKSSRANSISSISDISFRSFGPLDNYMYHELKPEQIETFECLLLDVTVACGFAFHWVDNPAVKELFKWLNPMLELPDRKQLSGRILKKASNNLKDIVLNDAINDDLGIMLAFDGWKNVSRQNLLGSVLFTSECNMIIWKVEDISGKRCTSDIIIDETKKSFDELEKKNIKINGLITDSASENVAAR</sequence>
<dbReference type="EMBL" id="KI287486">
    <property type="protein sequence ID" value="ESA10049.1"/>
    <property type="molecule type" value="Genomic_DNA"/>
</dbReference>
<accession>U9TPG8</accession>
<evidence type="ECO:0000313" key="1">
    <source>
        <dbReference type="EMBL" id="ESA10049.1"/>
    </source>
</evidence>
<name>U9TPG8_RHIID</name>
<gene>
    <name evidence="1" type="ORF">GLOINDRAFT_29864</name>
</gene>